<organism evidence="10 11">
    <name type="scientific">Collichthys lucidus</name>
    <name type="common">Big head croaker</name>
    <name type="synonym">Sciaena lucida</name>
    <dbReference type="NCBI Taxonomy" id="240159"/>
    <lineage>
        <taxon>Eukaryota</taxon>
        <taxon>Metazoa</taxon>
        <taxon>Chordata</taxon>
        <taxon>Craniata</taxon>
        <taxon>Vertebrata</taxon>
        <taxon>Euteleostomi</taxon>
        <taxon>Actinopterygii</taxon>
        <taxon>Neopterygii</taxon>
        <taxon>Teleostei</taxon>
        <taxon>Neoteleostei</taxon>
        <taxon>Acanthomorphata</taxon>
        <taxon>Eupercaria</taxon>
        <taxon>Sciaenidae</taxon>
        <taxon>Collichthys</taxon>
    </lineage>
</organism>
<evidence type="ECO:0000313" key="10">
    <source>
        <dbReference type="EMBL" id="TKS73959.1"/>
    </source>
</evidence>
<keyword evidence="4 6" id="KW-1015">Disulfide bond</keyword>
<comment type="caution">
    <text evidence="6">Lacks conserved residue(s) required for the propagation of feature annotation.</text>
</comment>
<feature type="signal peptide" evidence="7">
    <location>
        <begin position="1"/>
        <end position="21"/>
    </location>
</feature>
<dbReference type="InterPro" id="IPR000152">
    <property type="entry name" value="EGF-type_Asp/Asn_hydroxyl_site"/>
</dbReference>
<dbReference type="InterPro" id="IPR008979">
    <property type="entry name" value="Galactose-bd-like_sf"/>
</dbReference>
<dbReference type="SUPFAM" id="SSF49785">
    <property type="entry name" value="Galactose-binding domain-like"/>
    <property type="match status" value="2"/>
</dbReference>
<name>A0A4U5UHB2_COLLU</name>
<dbReference type="InterPro" id="IPR001881">
    <property type="entry name" value="EGF-like_Ca-bd_dom"/>
</dbReference>
<evidence type="ECO:0000256" key="1">
    <source>
        <dbReference type="ARBA" id="ARBA00022536"/>
    </source>
</evidence>
<keyword evidence="5" id="KW-0325">Glycoprotein</keyword>
<reference evidence="10 11" key="1">
    <citation type="submission" date="2019-01" db="EMBL/GenBank/DDBJ databases">
        <title>Genome Assembly of Collichthys lucidus.</title>
        <authorList>
            <person name="Cai M."/>
            <person name="Xiao S."/>
        </authorList>
    </citation>
    <scope>NUCLEOTIDE SEQUENCE [LARGE SCALE GENOMIC DNA]</scope>
    <source>
        <strain evidence="10">JT15FE1705JMU</strain>
        <tissue evidence="10">Muscle</tissue>
    </source>
</reference>
<evidence type="ECO:0000259" key="9">
    <source>
        <dbReference type="PROSITE" id="PS50026"/>
    </source>
</evidence>
<gene>
    <name evidence="10" type="ORF">D9C73_008040</name>
</gene>
<keyword evidence="11" id="KW-1185">Reference proteome</keyword>
<dbReference type="SMART" id="SM00181">
    <property type="entry name" value="EGF"/>
    <property type="match status" value="3"/>
</dbReference>
<evidence type="ECO:0000256" key="2">
    <source>
        <dbReference type="ARBA" id="ARBA00022729"/>
    </source>
</evidence>
<evidence type="ECO:0000259" key="8">
    <source>
        <dbReference type="PROSITE" id="PS50022"/>
    </source>
</evidence>
<keyword evidence="2 7" id="KW-0732">Signal</keyword>
<dbReference type="PROSITE" id="PS50022">
    <property type="entry name" value="FA58C_3"/>
    <property type="match status" value="2"/>
</dbReference>
<dbReference type="SMART" id="SM00179">
    <property type="entry name" value="EGF_CA"/>
    <property type="match status" value="1"/>
</dbReference>
<dbReference type="SMART" id="SM00231">
    <property type="entry name" value="FA58C"/>
    <property type="match status" value="2"/>
</dbReference>
<dbReference type="GO" id="GO:0038023">
    <property type="term" value="F:signaling receptor activity"/>
    <property type="evidence" value="ECO:0007669"/>
    <property type="project" value="TreeGrafter"/>
</dbReference>
<feature type="domain" description="EGF-like" evidence="9">
    <location>
        <begin position="89"/>
        <end position="126"/>
    </location>
</feature>
<dbReference type="GO" id="GO:0005886">
    <property type="term" value="C:plasma membrane"/>
    <property type="evidence" value="ECO:0007669"/>
    <property type="project" value="TreeGrafter"/>
</dbReference>
<feature type="domain" description="F5/8 type C" evidence="8">
    <location>
        <begin position="261"/>
        <end position="417"/>
    </location>
</feature>
<evidence type="ECO:0000256" key="3">
    <source>
        <dbReference type="ARBA" id="ARBA00022737"/>
    </source>
</evidence>
<dbReference type="SUPFAM" id="SSF57196">
    <property type="entry name" value="EGF/Laminin"/>
    <property type="match status" value="3"/>
</dbReference>
<dbReference type="PROSITE" id="PS00022">
    <property type="entry name" value="EGF_1"/>
    <property type="match status" value="3"/>
</dbReference>
<keyword evidence="3" id="KW-0677">Repeat</keyword>
<dbReference type="GO" id="GO:0005509">
    <property type="term" value="F:calcium ion binding"/>
    <property type="evidence" value="ECO:0007669"/>
    <property type="project" value="InterPro"/>
</dbReference>
<feature type="disulfide bond" evidence="6">
    <location>
        <begin position="163"/>
        <end position="172"/>
    </location>
</feature>
<dbReference type="PROSITE" id="PS01186">
    <property type="entry name" value="EGF_2"/>
    <property type="match status" value="2"/>
</dbReference>
<dbReference type="PANTHER" id="PTHR46806:SF11">
    <property type="entry name" value="MILK FAT GLOBULE EGF AND FACTOR V_VIII DOMAIN CONTAINING"/>
    <property type="match status" value="1"/>
</dbReference>
<dbReference type="EMBL" id="CM014084">
    <property type="protein sequence ID" value="TKS73959.1"/>
    <property type="molecule type" value="Genomic_DNA"/>
</dbReference>
<dbReference type="CDD" id="cd00054">
    <property type="entry name" value="EGF_CA"/>
    <property type="match status" value="3"/>
</dbReference>
<feature type="domain" description="EGF-like" evidence="9">
    <location>
        <begin position="222"/>
        <end position="258"/>
    </location>
</feature>
<dbReference type="InterPro" id="IPR000421">
    <property type="entry name" value="FA58C"/>
</dbReference>
<feature type="chain" id="PRO_5020795263" evidence="7">
    <location>
        <begin position="22"/>
        <end position="584"/>
    </location>
</feature>
<sequence length="584" mass="64369">MKKRTSVFLWLQLFTACLVFAVNVQTAAVKRPRPVAVKGFRLSRGTEPVNDCTEQVLPQSPEAFYSANASLKRVFVFSPGHTACVTSVAGEYCKENVCNNGGTCVTGAGTPFICICPDGFSGETCNETETGPCNPNPCKNDATCELTGHSRRGDVFNEYVCKCQPGFDGVHCQNSVRGADLSSPKGKGGMGTRGKKDMSVFVFCAYGFLNPGSDGVFYLCADVNDCAGQPCENGGTCRDLDGDFKCHCPSPYVGKHCQLRCISLLGLEGGGIAESQITASSVRYSMLGLQRWGPELVRLHNKGLVNAWSAAAHDKNPWIEINMQRKMRFTGIVTQGASRIGTAEFIKAFKVASSLDGKTYTMYRTEGERKDRVFVGNVDNDGTKTNLFDPPIIAQYIRIIPVVCRKACTLRMELVGCELNVCSNTSGCSEPMGLKSRLVSNNQITASSTFRTWGIEAFTWHPHYARLDKQGKTNAWTAATNNRSEWLQVDLHSPKKITGIITQGAKDFGNIQFVTAFKVAHSDDGRSWTIVKDETYKDRQGNSDNNVHKNNIFDPPFYGRYVRILPWEWHDRITLRIELLGCDE</sequence>
<evidence type="ECO:0000313" key="11">
    <source>
        <dbReference type="Proteomes" id="UP000298787"/>
    </source>
</evidence>
<dbReference type="PROSITE" id="PS00010">
    <property type="entry name" value="ASX_HYDROXYL"/>
    <property type="match status" value="1"/>
</dbReference>
<evidence type="ECO:0000256" key="4">
    <source>
        <dbReference type="ARBA" id="ARBA00023157"/>
    </source>
</evidence>
<dbReference type="InterPro" id="IPR000742">
    <property type="entry name" value="EGF"/>
</dbReference>
<protein>
    <submittedName>
        <fullName evidence="10">EGF-like repeat and discoidin I-like domain-containing protein 3</fullName>
    </submittedName>
</protein>
<dbReference type="Pfam" id="PF00754">
    <property type="entry name" value="F5_F8_type_C"/>
    <property type="match status" value="2"/>
</dbReference>
<dbReference type="CDD" id="cd00057">
    <property type="entry name" value="FA58C"/>
    <property type="match status" value="2"/>
</dbReference>
<dbReference type="PROSITE" id="PS01187">
    <property type="entry name" value="EGF_CA"/>
    <property type="match status" value="1"/>
</dbReference>
<keyword evidence="1 6" id="KW-0245">EGF-like domain</keyword>
<dbReference type="FunFam" id="2.10.25.10:FF:000122">
    <property type="entry name" value="Protein crumbs homolog 2"/>
    <property type="match status" value="1"/>
</dbReference>
<dbReference type="InterPro" id="IPR018097">
    <property type="entry name" value="EGF_Ca-bd_CS"/>
</dbReference>
<accession>A0A4U5UHB2</accession>
<dbReference type="FunFam" id="2.60.120.260:FF:000002">
    <property type="entry name" value="Coagulation factor VIII"/>
    <property type="match status" value="2"/>
</dbReference>
<proteinExistence type="predicted"/>
<feature type="domain" description="F5/8 type C" evidence="8">
    <location>
        <begin position="428"/>
        <end position="582"/>
    </location>
</feature>
<feature type="disulfide bond" evidence="6">
    <location>
        <begin position="248"/>
        <end position="257"/>
    </location>
</feature>
<evidence type="ECO:0000256" key="6">
    <source>
        <dbReference type="PROSITE-ProRule" id="PRU00076"/>
    </source>
</evidence>
<dbReference type="Gene3D" id="2.10.25.10">
    <property type="entry name" value="Laminin"/>
    <property type="match status" value="3"/>
</dbReference>
<feature type="disulfide bond" evidence="6">
    <location>
        <begin position="116"/>
        <end position="125"/>
    </location>
</feature>
<dbReference type="PROSITE" id="PS50026">
    <property type="entry name" value="EGF_3"/>
    <property type="match status" value="3"/>
</dbReference>
<dbReference type="Proteomes" id="UP000298787">
    <property type="component" value="Chromosome 7"/>
</dbReference>
<evidence type="ECO:0000256" key="7">
    <source>
        <dbReference type="SAM" id="SignalP"/>
    </source>
</evidence>
<dbReference type="PANTHER" id="PTHR46806">
    <property type="entry name" value="F5/8 TYPE C DOMAIN-CONTAINING PROTEIN"/>
    <property type="match status" value="1"/>
</dbReference>
<dbReference type="Pfam" id="PF00008">
    <property type="entry name" value="EGF"/>
    <property type="match status" value="3"/>
</dbReference>
<dbReference type="PROSITE" id="PS01286">
    <property type="entry name" value="FA58C_2"/>
    <property type="match status" value="2"/>
</dbReference>
<dbReference type="STRING" id="240159.A0A4U5UHB2"/>
<dbReference type="InterPro" id="IPR050633">
    <property type="entry name" value="Neuropilin_MCO_CoagFactor"/>
</dbReference>
<dbReference type="PROSITE" id="PS01285">
    <property type="entry name" value="FA58C_1"/>
    <property type="match status" value="2"/>
</dbReference>
<dbReference type="AlphaFoldDB" id="A0A4U5UHB2"/>
<feature type="domain" description="EGF-like" evidence="9">
    <location>
        <begin position="129"/>
        <end position="173"/>
    </location>
</feature>
<dbReference type="Gene3D" id="2.60.120.260">
    <property type="entry name" value="Galactose-binding domain-like"/>
    <property type="match status" value="2"/>
</dbReference>
<dbReference type="PROSITE" id="PS51257">
    <property type="entry name" value="PROKAR_LIPOPROTEIN"/>
    <property type="match status" value="1"/>
</dbReference>
<evidence type="ECO:0000256" key="5">
    <source>
        <dbReference type="ARBA" id="ARBA00023180"/>
    </source>
</evidence>